<dbReference type="InterPro" id="IPR014721">
    <property type="entry name" value="Ribsml_uS5_D2-typ_fold_subgr"/>
</dbReference>
<sequence>MSTFKEIFGTEPTVRVSAPGRVNLLGEHTDYNGGFVFPTPLPYQTYTEAAPAEGIEAYAENFQERKSRDLDEPRQGDWLDYLAGCVWVLRRHGHSVTGLRAYVRSDVPMTGGLSSSAALEVATLRALRELYRLPLDDVQIALLAQQAEVEYVGVRCGIMDQMASSVGRLGYGLFLDTQNLTTRLAPLPQGYRVAVVDSGLPRRLAESGYNTRRSECEQACALLGVKSLRELSPADLPRINALPEPLNRRARHVVTENQRVLEGVQALEQGDIERFGELMVASHISLRDDYQVSIPELDQLVEAELRRGAVGARLTGAGFGGSTVALVQEARYEEFKKGVLQDYPRARFL</sequence>
<dbReference type="InterPro" id="IPR019539">
    <property type="entry name" value="GalKase_N"/>
</dbReference>
<keyword evidence="8" id="KW-0460">Magnesium</keyword>
<evidence type="ECO:0000256" key="9">
    <source>
        <dbReference type="ARBA" id="ARBA00023144"/>
    </source>
</evidence>
<feature type="domain" description="GHMP kinase N-terminal" evidence="12">
    <location>
        <begin position="81"/>
        <end position="167"/>
    </location>
</feature>
<dbReference type="PRINTS" id="PR00473">
    <property type="entry name" value="GALCTOKINASE"/>
</dbReference>
<dbReference type="GO" id="GO:0046872">
    <property type="term" value="F:metal ion binding"/>
    <property type="evidence" value="ECO:0007669"/>
    <property type="project" value="UniProtKB-KW"/>
</dbReference>
<dbReference type="FunFam" id="3.30.230.10:FF:000017">
    <property type="entry name" value="Galactokinase"/>
    <property type="match status" value="1"/>
</dbReference>
<dbReference type="EMBL" id="BJXL01000031">
    <property type="protein sequence ID" value="GEM83075.1"/>
    <property type="molecule type" value="Genomic_DNA"/>
</dbReference>
<keyword evidence="2" id="KW-0963">Cytoplasm</keyword>
<dbReference type="GO" id="GO:0006012">
    <property type="term" value="P:galactose metabolic process"/>
    <property type="evidence" value="ECO:0007669"/>
    <property type="project" value="UniProtKB-UniRule"/>
</dbReference>
<evidence type="ECO:0000256" key="1">
    <source>
        <dbReference type="ARBA" id="ARBA00006566"/>
    </source>
</evidence>
<protein>
    <recommendedName>
        <fullName evidence="11">Galactokinase</fullName>
        <ecNumber evidence="11">2.7.1.6</ecNumber>
    </recommendedName>
</protein>
<gene>
    <name evidence="15" type="ORF">MHY01S_12410</name>
</gene>
<dbReference type="Pfam" id="PF00288">
    <property type="entry name" value="GHMP_kinases_N"/>
    <property type="match status" value="1"/>
</dbReference>
<dbReference type="Pfam" id="PF10509">
    <property type="entry name" value="GalKase_gal_bdg"/>
    <property type="match status" value="1"/>
</dbReference>
<dbReference type="Proteomes" id="UP000321197">
    <property type="component" value="Unassembled WGS sequence"/>
</dbReference>
<dbReference type="PANTHER" id="PTHR10457:SF7">
    <property type="entry name" value="GALACTOKINASE-RELATED"/>
    <property type="match status" value="1"/>
</dbReference>
<dbReference type="FunFam" id="3.30.70.890:FF:000001">
    <property type="entry name" value="Galactokinase"/>
    <property type="match status" value="1"/>
</dbReference>
<dbReference type="InterPro" id="IPR013750">
    <property type="entry name" value="GHMP_kinase_C_dom"/>
</dbReference>
<comment type="similarity">
    <text evidence="1">Belongs to the GHMP kinase family. GalK subfamily.</text>
</comment>
<proteinExistence type="inferred from homology"/>
<dbReference type="InterPro" id="IPR006204">
    <property type="entry name" value="GHMP_kinase_N_dom"/>
</dbReference>
<evidence type="ECO:0000256" key="3">
    <source>
        <dbReference type="ARBA" id="ARBA00022679"/>
    </source>
</evidence>
<evidence type="ECO:0000256" key="10">
    <source>
        <dbReference type="ARBA" id="ARBA00023277"/>
    </source>
</evidence>
<evidence type="ECO:0000313" key="16">
    <source>
        <dbReference type="Proteomes" id="UP000321197"/>
    </source>
</evidence>
<evidence type="ECO:0000256" key="7">
    <source>
        <dbReference type="ARBA" id="ARBA00022840"/>
    </source>
</evidence>
<evidence type="ECO:0000313" key="15">
    <source>
        <dbReference type="EMBL" id="GEM83075.1"/>
    </source>
</evidence>
<feature type="domain" description="Galactokinase N-terminal" evidence="14">
    <location>
        <begin position="3"/>
        <end position="50"/>
    </location>
</feature>
<keyword evidence="9" id="KW-0299">Galactose metabolism</keyword>
<dbReference type="NCBIfam" id="TIGR00131">
    <property type="entry name" value="gal_kin"/>
    <property type="match status" value="1"/>
</dbReference>
<evidence type="ECO:0000256" key="4">
    <source>
        <dbReference type="ARBA" id="ARBA00022723"/>
    </source>
</evidence>
<evidence type="ECO:0000256" key="11">
    <source>
        <dbReference type="NCBIfam" id="TIGR00131"/>
    </source>
</evidence>
<accession>A0A511R0C3</accession>
<evidence type="ECO:0000256" key="8">
    <source>
        <dbReference type="ARBA" id="ARBA00022842"/>
    </source>
</evidence>
<dbReference type="GO" id="GO:0004335">
    <property type="term" value="F:galactokinase activity"/>
    <property type="evidence" value="ECO:0007669"/>
    <property type="project" value="UniProtKB-UniRule"/>
</dbReference>
<dbReference type="EC" id="2.7.1.6" evidence="11"/>
<dbReference type="InterPro" id="IPR006206">
    <property type="entry name" value="Mevalonate/galactokinase"/>
</dbReference>
<evidence type="ECO:0000259" key="12">
    <source>
        <dbReference type="Pfam" id="PF00288"/>
    </source>
</evidence>
<organism evidence="15 16">
    <name type="scientific">Meiothermus hypogaeus NBRC 106114</name>
    <dbReference type="NCBI Taxonomy" id="1227553"/>
    <lineage>
        <taxon>Bacteria</taxon>
        <taxon>Thermotogati</taxon>
        <taxon>Deinococcota</taxon>
        <taxon>Deinococci</taxon>
        <taxon>Thermales</taxon>
        <taxon>Thermaceae</taxon>
        <taxon>Meiothermus</taxon>
    </lineage>
</organism>
<dbReference type="InterPro" id="IPR006203">
    <property type="entry name" value="GHMP_knse_ATP-bd_CS"/>
</dbReference>
<dbReference type="AlphaFoldDB" id="A0A511R0C3"/>
<dbReference type="Pfam" id="PF08544">
    <property type="entry name" value="GHMP_kinases_C"/>
    <property type="match status" value="1"/>
</dbReference>
<dbReference type="GO" id="GO:0005829">
    <property type="term" value="C:cytosol"/>
    <property type="evidence" value="ECO:0007669"/>
    <property type="project" value="TreeGrafter"/>
</dbReference>
<dbReference type="OrthoDB" id="250531at2"/>
<dbReference type="InterPro" id="IPR020568">
    <property type="entry name" value="Ribosomal_Su5_D2-typ_SF"/>
</dbReference>
<keyword evidence="10" id="KW-0119">Carbohydrate metabolism</keyword>
<dbReference type="PANTHER" id="PTHR10457">
    <property type="entry name" value="MEVALONATE KINASE/GALACTOKINASE"/>
    <property type="match status" value="1"/>
</dbReference>
<evidence type="ECO:0000259" key="14">
    <source>
        <dbReference type="Pfam" id="PF10509"/>
    </source>
</evidence>
<dbReference type="SUPFAM" id="SSF55060">
    <property type="entry name" value="GHMP Kinase, C-terminal domain"/>
    <property type="match status" value="1"/>
</dbReference>
<dbReference type="PROSITE" id="PS00627">
    <property type="entry name" value="GHMP_KINASES_ATP"/>
    <property type="match status" value="1"/>
</dbReference>
<name>A0A511R0C3_9DEIN</name>
<dbReference type="InterPro" id="IPR000705">
    <property type="entry name" value="Galactokinase"/>
</dbReference>
<evidence type="ECO:0000256" key="6">
    <source>
        <dbReference type="ARBA" id="ARBA00022777"/>
    </source>
</evidence>
<keyword evidence="6 15" id="KW-0418">Kinase</keyword>
<evidence type="ECO:0000256" key="5">
    <source>
        <dbReference type="ARBA" id="ARBA00022741"/>
    </source>
</evidence>
<dbReference type="RefSeq" id="WP_119341132.1">
    <property type="nucleotide sequence ID" value="NZ_BJXL01000031.1"/>
</dbReference>
<keyword evidence="5" id="KW-0547">Nucleotide-binding</keyword>
<dbReference type="Gene3D" id="3.30.70.890">
    <property type="entry name" value="GHMP kinase, C-terminal domain"/>
    <property type="match status" value="1"/>
</dbReference>
<dbReference type="SUPFAM" id="SSF54211">
    <property type="entry name" value="Ribosomal protein S5 domain 2-like"/>
    <property type="match status" value="1"/>
</dbReference>
<dbReference type="PRINTS" id="PR00959">
    <property type="entry name" value="MEVGALKINASE"/>
</dbReference>
<keyword evidence="4" id="KW-0479">Metal-binding</keyword>
<evidence type="ECO:0000256" key="2">
    <source>
        <dbReference type="ARBA" id="ARBA00022490"/>
    </source>
</evidence>
<dbReference type="InterPro" id="IPR036554">
    <property type="entry name" value="GHMP_kinase_C_sf"/>
</dbReference>
<dbReference type="Gene3D" id="3.30.230.10">
    <property type="match status" value="1"/>
</dbReference>
<feature type="domain" description="GHMP kinase C-terminal" evidence="13">
    <location>
        <begin position="265"/>
        <end position="331"/>
    </location>
</feature>
<dbReference type="GO" id="GO:0005524">
    <property type="term" value="F:ATP binding"/>
    <property type="evidence" value="ECO:0007669"/>
    <property type="project" value="UniProtKB-UniRule"/>
</dbReference>
<reference evidence="15 16" key="1">
    <citation type="submission" date="2019-07" db="EMBL/GenBank/DDBJ databases">
        <title>Whole genome shotgun sequence of Meiothermus hypogaeus NBRC 106114.</title>
        <authorList>
            <person name="Hosoyama A."/>
            <person name="Uohara A."/>
            <person name="Ohji S."/>
            <person name="Ichikawa N."/>
        </authorList>
    </citation>
    <scope>NUCLEOTIDE SEQUENCE [LARGE SCALE GENOMIC DNA]</scope>
    <source>
        <strain evidence="15 16">NBRC 106114</strain>
    </source>
</reference>
<comment type="caution">
    <text evidence="15">The sequence shown here is derived from an EMBL/GenBank/DDBJ whole genome shotgun (WGS) entry which is preliminary data.</text>
</comment>
<evidence type="ECO:0000259" key="13">
    <source>
        <dbReference type="Pfam" id="PF08544"/>
    </source>
</evidence>
<keyword evidence="3" id="KW-0808">Transferase</keyword>
<keyword evidence="7" id="KW-0067">ATP-binding</keyword>
<dbReference type="PIRSF" id="PIRSF000530">
    <property type="entry name" value="Galactokinase"/>
    <property type="match status" value="1"/>
</dbReference>